<dbReference type="InterPro" id="IPR008930">
    <property type="entry name" value="Terpenoid_cyclase/PrenylTrfase"/>
</dbReference>
<evidence type="ECO:0000256" key="2">
    <source>
        <dbReference type="SAM" id="Phobius"/>
    </source>
</evidence>
<feature type="chain" id="PRO_5026737744" description="Peptidase" evidence="3">
    <location>
        <begin position="28"/>
        <end position="438"/>
    </location>
</feature>
<keyword evidence="3" id="KW-0732">Signal</keyword>
<keyword evidence="2" id="KW-0472">Membrane</keyword>
<evidence type="ECO:0000256" key="3">
    <source>
        <dbReference type="SAM" id="SignalP"/>
    </source>
</evidence>
<keyword evidence="2" id="KW-0812">Transmembrane</keyword>
<evidence type="ECO:0000256" key="1">
    <source>
        <dbReference type="SAM" id="MobiDB-lite"/>
    </source>
</evidence>
<dbReference type="AlphaFoldDB" id="A0A6L5GHE2"/>
<protein>
    <recommendedName>
        <fullName evidence="6">Peptidase</fullName>
    </recommendedName>
</protein>
<keyword evidence="2" id="KW-1133">Transmembrane helix</keyword>
<feature type="signal peptide" evidence="3">
    <location>
        <begin position="1"/>
        <end position="27"/>
    </location>
</feature>
<feature type="compositionally biased region" description="Low complexity" evidence="1">
    <location>
        <begin position="383"/>
        <end position="423"/>
    </location>
</feature>
<dbReference type="EMBL" id="WIAO01000058">
    <property type="protein sequence ID" value="MQM28813.1"/>
    <property type="molecule type" value="Genomic_DNA"/>
</dbReference>
<sequence length="438" mass="42750">MRHLAGRLLTAAALPVTLLTVAAPAHAQSDAFAQPAEAAASWLVAQSDGTSWNQDPSTSLDAVLALLAARVGGDQVETTLGWLNDPAVLDPYVNTTADGAAGFNAGSAGKVMYAVATAGGDPTDFGGVRLADEVTASQTANGNYGDGTADSTAWAVLGLSRTDTPAPETAAAGLAAVQCPDGGFSYADADGGDDCVSDPDTTGLAVSALVVLGEPAAAQLESALAWLEGAQGEDGGFDGGFGANANSTAMAAQALLAAGSDEAAAQAVAFLLALQFDCTGEAPGAFMYTDPEDPDFGEATRLLATAQAIVPVAGQDFATLDASGAAADVPADGCESSVAGEATPAEEDSGSASWLPWVIVAAVVVAGLLILGFALRARRGGADAAPADTAGADTPAAGAEIGDETGTAGGTASDASGANADSEPASDEPAGGDEGKDK</sequence>
<gene>
    <name evidence="4" type="ORF">GFD30_25100</name>
</gene>
<dbReference type="SUPFAM" id="SSF48239">
    <property type="entry name" value="Terpenoid cyclases/Protein prenyltransferases"/>
    <property type="match status" value="1"/>
</dbReference>
<keyword evidence="5" id="KW-1185">Reference proteome</keyword>
<evidence type="ECO:0008006" key="6">
    <source>
        <dbReference type="Google" id="ProtNLM"/>
    </source>
</evidence>
<feature type="transmembrane region" description="Helical" evidence="2">
    <location>
        <begin position="354"/>
        <end position="375"/>
    </location>
</feature>
<feature type="region of interest" description="Disordered" evidence="1">
    <location>
        <begin position="383"/>
        <end position="438"/>
    </location>
</feature>
<reference evidence="4 5" key="1">
    <citation type="submission" date="2019-10" db="EMBL/GenBank/DDBJ databases">
        <title>Glycomyces albidus sp. nov., a novel actinomycete isolated from rhizosphere soil of wheat (Triticum aestivum L.).</title>
        <authorList>
            <person name="Qian L."/>
        </authorList>
    </citation>
    <scope>NUCLEOTIDE SEQUENCE [LARGE SCALE GENOMIC DNA]</scope>
    <source>
        <strain evidence="4 5">NEAU-7082</strain>
    </source>
</reference>
<organism evidence="4 5">
    <name type="scientific">Glycomyces albidus</name>
    <dbReference type="NCBI Taxonomy" id="2656774"/>
    <lineage>
        <taxon>Bacteria</taxon>
        <taxon>Bacillati</taxon>
        <taxon>Actinomycetota</taxon>
        <taxon>Actinomycetes</taxon>
        <taxon>Glycomycetales</taxon>
        <taxon>Glycomycetaceae</taxon>
        <taxon>Glycomyces</taxon>
    </lineage>
</organism>
<dbReference type="Proteomes" id="UP000477750">
    <property type="component" value="Unassembled WGS sequence"/>
</dbReference>
<accession>A0A6L5GHE2</accession>
<proteinExistence type="predicted"/>
<evidence type="ECO:0000313" key="4">
    <source>
        <dbReference type="EMBL" id="MQM28813.1"/>
    </source>
</evidence>
<evidence type="ECO:0000313" key="5">
    <source>
        <dbReference type="Proteomes" id="UP000477750"/>
    </source>
</evidence>
<comment type="caution">
    <text evidence="4">The sequence shown here is derived from an EMBL/GenBank/DDBJ whole genome shotgun (WGS) entry which is preliminary data.</text>
</comment>
<name>A0A6L5GHE2_9ACTN</name>
<dbReference type="Gene3D" id="1.50.10.20">
    <property type="match status" value="1"/>
</dbReference>
<feature type="region of interest" description="Disordered" evidence="1">
    <location>
        <begin position="330"/>
        <end position="351"/>
    </location>
</feature>
<dbReference type="RefSeq" id="WP_153027894.1">
    <property type="nucleotide sequence ID" value="NZ_WIAO01000058.1"/>
</dbReference>